<evidence type="ECO:0000313" key="2">
    <source>
        <dbReference type="Proteomes" id="UP000001940"/>
    </source>
</evidence>
<dbReference type="AlphaFoldDB" id="A0A164D3E0"/>
<dbReference type="AGR" id="WB:WBGene00044529"/>
<evidence type="ECO:0000313" key="3">
    <source>
        <dbReference type="WormBase" id="D2063.4c"/>
    </source>
</evidence>
<dbReference type="ExpressionAtlas" id="A0A164D3E0">
    <property type="expression patterns" value="baseline and differential"/>
</dbReference>
<evidence type="ECO:0000313" key="1">
    <source>
        <dbReference type="EMBL" id="SAP35561.1"/>
    </source>
</evidence>
<dbReference type="EMBL" id="BX284605">
    <property type="protein sequence ID" value="SAP35561.1"/>
    <property type="molecule type" value="Genomic_DNA"/>
</dbReference>
<proteinExistence type="predicted"/>
<accession>A0A164D3E0</accession>
<dbReference type="WormBase" id="D2063.4c">
    <property type="protein sequence ID" value="CE51580"/>
    <property type="gene ID" value="WBGene00044529"/>
    <property type="gene designation" value="irld-1"/>
</dbReference>
<keyword evidence="2" id="KW-1185">Reference proteome</keyword>
<name>A0A164D3E0_CAEEL</name>
<dbReference type="RefSeq" id="NP_001317802.1">
    <property type="nucleotide sequence ID" value="NM_001330854.3"/>
</dbReference>
<reference evidence="1 2" key="1">
    <citation type="journal article" date="1998" name="Science">
        <title>Genome sequence of the nematode C. elegans: a platform for investigating biology.</title>
        <authorList>
            <consortium name="The C. elegans sequencing consortium"/>
            <person name="Sulson J.E."/>
            <person name="Waterston R."/>
        </authorList>
    </citation>
    <scope>NUCLEOTIDE SEQUENCE [LARGE SCALE GENOMIC DNA]</scope>
    <source>
        <strain evidence="1 2">Bristol N2</strain>
    </source>
</reference>
<dbReference type="GeneID" id="3896819"/>
<organism evidence="1 2">
    <name type="scientific">Caenorhabditis elegans</name>
    <dbReference type="NCBI Taxonomy" id="6239"/>
    <lineage>
        <taxon>Eukaryota</taxon>
        <taxon>Metazoa</taxon>
        <taxon>Ecdysozoa</taxon>
        <taxon>Nematoda</taxon>
        <taxon>Chromadorea</taxon>
        <taxon>Rhabditida</taxon>
        <taxon>Rhabditina</taxon>
        <taxon>Rhabditomorpha</taxon>
        <taxon>Rhabditoidea</taxon>
        <taxon>Rhabditidae</taxon>
        <taxon>Peloderinae</taxon>
        <taxon>Caenorhabditis</taxon>
    </lineage>
</organism>
<sequence length="22" mass="2437">MGFLFVALASALSTILFYDRSN</sequence>
<dbReference type="OrthoDB" id="5777463at2759"/>
<dbReference type="Proteomes" id="UP000001940">
    <property type="component" value="Chromosome V"/>
</dbReference>
<dbReference type="Bgee" id="WBGene00044529">
    <property type="expression patterns" value="Expressed in pharyngeal muscle cell (C elegans) and 3 other cell types or tissues"/>
</dbReference>
<protein>
    <submittedName>
        <fullName evidence="1">Recep_L_domain domain-containing protein</fullName>
    </submittedName>
</protein>
<gene>
    <name evidence="1 3" type="primary">irld-1</name>
    <name evidence="1" type="ORF">CELE_D2063.4</name>
    <name evidence="3" type="ORF">D2063.4</name>
</gene>
<dbReference type="CTD" id="3896819"/>